<evidence type="ECO:0000313" key="3">
    <source>
        <dbReference type="Proteomes" id="UP001321760"/>
    </source>
</evidence>
<gene>
    <name evidence="2" type="ORF">QBC34DRAFT_469082</name>
</gene>
<comment type="caution">
    <text evidence="2">The sequence shown here is derived from an EMBL/GenBank/DDBJ whole genome shotgun (WGS) entry which is preliminary data.</text>
</comment>
<evidence type="ECO:0008006" key="4">
    <source>
        <dbReference type="Google" id="ProtNLM"/>
    </source>
</evidence>
<reference evidence="2" key="1">
    <citation type="journal article" date="2023" name="Mol. Phylogenet. Evol.">
        <title>Genome-scale phylogeny and comparative genomics of the fungal order Sordariales.</title>
        <authorList>
            <person name="Hensen N."/>
            <person name="Bonometti L."/>
            <person name="Westerberg I."/>
            <person name="Brannstrom I.O."/>
            <person name="Guillou S."/>
            <person name="Cros-Aarteil S."/>
            <person name="Calhoun S."/>
            <person name="Haridas S."/>
            <person name="Kuo A."/>
            <person name="Mondo S."/>
            <person name="Pangilinan J."/>
            <person name="Riley R."/>
            <person name="LaButti K."/>
            <person name="Andreopoulos B."/>
            <person name="Lipzen A."/>
            <person name="Chen C."/>
            <person name="Yan M."/>
            <person name="Daum C."/>
            <person name="Ng V."/>
            <person name="Clum A."/>
            <person name="Steindorff A."/>
            <person name="Ohm R.A."/>
            <person name="Martin F."/>
            <person name="Silar P."/>
            <person name="Natvig D.O."/>
            <person name="Lalanne C."/>
            <person name="Gautier V."/>
            <person name="Ament-Velasquez S.L."/>
            <person name="Kruys A."/>
            <person name="Hutchinson M.I."/>
            <person name="Powell A.J."/>
            <person name="Barry K."/>
            <person name="Miller A.N."/>
            <person name="Grigoriev I.V."/>
            <person name="Debuchy R."/>
            <person name="Gladieux P."/>
            <person name="Hiltunen Thoren M."/>
            <person name="Johannesson H."/>
        </authorList>
    </citation>
    <scope>NUCLEOTIDE SEQUENCE</scope>
    <source>
        <strain evidence="2">PSN243</strain>
    </source>
</reference>
<evidence type="ECO:0000313" key="2">
    <source>
        <dbReference type="EMBL" id="KAK4446623.1"/>
    </source>
</evidence>
<feature type="region of interest" description="Disordered" evidence="1">
    <location>
        <begin position="77"/>
        <end position="151"/>
    </location>
</feature>
<keyword evidence="3" id="KW-1185">Reference proteome</keyword>
<name>A0AAV9GH10_9PEZI</name>
<accession>A0AAV9GH10</accession>
<reference evidence="2" key="2">
    <citation type="submission" date="2023-05" db="EMBL/GenBank/DDBJ databases">
        <authorList>
            <consortium name="Lawrence Berkeley National Laboratory"/>
            <person name="Steindorff A."/>
            <person name="Hensen N."/>
            <person name="Bonometti L."/>
            <person name="Westerberg I."/>
            <person name="Brannstrom I.O."/>
            <person name="Guillou S."/>
            <person name="Cros-Aarteil S."/>
            <person name="Calhoun S."/>
            <person name="Haridas S."/>
            <person name="Kuo A."/>
            <person name="Mondo S."/>
            <person name="Pangilinan J."/>
            <person name="Riley R."/>
            <person name="Labutti K."/>
            <person name="Andreopoulos B."/>
            <person name="Lipzen A."/>
            <person name="Chen C."/>
            <person name="Yanf M."/>
            <person name="Daum C."/>
            <person name="Ng V."/>
            <person name="Clum A."/>
            <person name="Ohm R."/>
            <person name="Martin F."/>
            <person name="Silar P."/>
            <person name="Natvig D."/>
            <person name="Lalanne C."/>
            <person name="Gautier V."/>
            <person name="Ament-Velasquez S.L."/>
            <person name="Kruys A."/>
            <person name="Hutchinson M.I."/>
            <person name="Powell A.J."/>
            <person name="Barry K."/>
            <person name="Miller A.N."/>
            <person name="Grigoriev I.V."/>
            <person name="Debuchy R."/>
            <person name="Gladieux P."/>
            <person name="Thoren M.H."/>
            <person name="Johannesson H."/>
        </authorList>
    </citation>
    <scope>NUCLEOTIDE SEQUENCE</scope>
    <source>
        <strain evidence="2">PSN243</strain>
    </source>
</reference>
<feature type="region of interest" description="Disordered" evidence="1">
    <location>
        <begin position="290"/>
        <end position="362"/>
    </location>
</feature>
<feature type="compositionally biased region" description="Low complexity" evidence="1">
    <location>
        <begin position="91"/>
        <end position="108"/>
    </location>
</feature>
<feature type="compositionally biased region" description="Acidic residues" evidence="1">
    <location>
        <begin position="133"/>
        <end position="142"/>
    </location>
</feature>
<evidence type="ECO:0000256" key="1">
    <source>
        <dbReference type="SAM" id="MobiDB-lite"/>
    </source>
</evidence>
<feature type="compositionally biased region" description="Polar residues" evidence="1">
    <location>
        <begin position="335"/>
        <end position="361"/>
    </location>
</feature>
<dbReference type="Proteomes" id="UP001321760">
    <property type="component" value="Unassembled WGS sequence"/>
</dbReference>
<organism evidence="2 3">
    <name type="scientific">Podospora aff. communis PSN243</name>
    <dbReference type="NCBI Taxonomy" id="3040156"/>
    <lineage>
        <taxon>Eukaryota</taxon>
        <taxon>Fungi</taxon>
        <taxon>Dikarya</taxon>
        <taxon>Ascomycota</taxon>
        <taxon>Pezizomycotina</taxon>
        <taxon>Sordariomycetes</taxon>
        <taxon>Sordariomycetidae</taxon>
        <taxon>Sordariales</taxon>
        <taxon>Podosporaceae</taxon>
        <taxon>Podospora</taxon>
    </lineage>
</organism>
<protein>
    <recommendedName>
        <fullName evidence="4">C2H2-type domain-containing protein</fullName>
    </recommendedName>
</protein>
<dbReference type="EMBL" id="MU865955">
    <property type="protein sequence ID" value="KAK4446623.1"/>
    <property type="molecule type" value="Genomic_DNA"/>
</dbReference>
<proteinExistence type="predicted"/>
<sequence length="411" mass="44809">MAARVVSKAPTDIQLGGGRDAALFSEDDFGGVGGQLQGIPRGDLDGSLSHMTSALSAMTMNDSEYYDDGASEPGYRHGCLPSGYSRGGSSSGQQGYGSLNHGASSSGGPSRGYYGGEGYNDESFGGDGGYQDGDGDNDEDENPGQAYGTSPLESGMLGCPFRKHNHKKYNYRHYHKCTKPFKDFHALKKHIRAAHENDFESTILEKFRDRKGKSKVDSWQKLWEGLFPDWVGEIPAHDYEPCVLLERFEAEEAIQRFGEDQGLPACKAEEFIIGRRKSWQKKYGVGVKRLKNSEKPSSVTEPRESSSSKTSRKKGKSSTPTLTRSSAPHKLLPKQSPTTSDESVPGTADQQNFQGYPTMSTAMLPAPVPAAQYGQPQDPNQGVTYAACAWGVEYEYQQYDQHDAGGSGAYR</sequence>
<feature type="compositionally biased region" description="Gly residues" evidence="1">
    <location>
        <begin position="109"/>
        <end position="118"/>
    </location>
</feature>
<dbReference type="AlphaFoldDB" id="A0AAV9GH10"/>